<dbReference type="EMBL" id="WHWB01032135">
    <property type="protein sequence ID" value="KAJ7426844.1"/>
    <property type="molecule type" value="Genomic_DNA"/>
</dbReference>
<sequence>MDTISKDKGLPRPFTIFVAVGLISLTDPCAILIITSLISPADQRAIPPPPPKSSPKLSFRSNIWVELADVANSGKVCLTTSNIDDPFKSHIVALPDTSKLNRLYNDYHFLSQANSTPQEIGILGSLKAPFCFSFEKTSAQINNILTPNSAFYRNASSWCSTPRYREPLKSHMFAVPKSLPPGWFLVCGDRAWTGVPSLPSGGPCTVGRLVILDPATPTLPKRINEDPDPKNLKSAIVSLLSTESEKNFSLLNQFSDLTFANKPDWLLAKHIHPVSLALTKLTENTLMSPNYRAAFDYFMLIHTIGCSNARNSCCLNFDDLQDKTQFAFYNIAELKGLLSAARVPTNFYSKDIFESISIPFMPNWLKQIFLICLSMMFTYSLSIAKNQIIKRVFPAQLQNKKGGDVGDGTYMDMEEWKRERDKETNFHVWKVQEDQA</sequence>
<keyword evidence="1" id="KW-0472">Membrane</keyword>
<keyword evidence="1" id="KW-1133">Transmembrane helix</keyword>
<dbReference type="InterPro" id="IPR005166">
    <property type="entry name" value="RSV_p95_env"/>
</dbReference>
<keyword evidence="1" id="KW-0812">Transmembrane</keyword>
<feature type="transmembrane region" description="Helical" evidence="1">
    <location>
        <begin position="14"/>
        <end position="38"/>
    </location>
</feature>
<evidence type="ECO:0000313" key="2">
    <source>
        <dbReference type="EMBL" id="KAJ7426844.1"/>
    </source>
</evidence>
<dbReference type="Proteomes" id="UP001145742">
    <property type="component" value="Unassembled WGS sequence"/>
</dbReference>
<evidence type="ECO:0000256" key="1">
    <source>
        <dbReference type="SAM" id="Phobius"/>
    </source>
</evidence>
<accession>A0ABQ9DXC3</accession>
<organism evidence="2 3">
    <name type="scientific">Willisornis vidua</name>
    <name type="common">Xingu scale-backed antbird</name>
    <dbReference type="NCBI Taxonomy" id="1566151"/>
    <lineage>
        <taxon>Eukaryota</taxon>
        <taxon>Metazoa</taxon>
        <taxon>Chordata</taxon>
        <taxon>Craniata</taxon>
        <taxon>Vertebrata</taxon>
        <taxon>Euteleostomi</taxon>
        <taxon>Archelosauria</taxon>
        <taxon>Archosauria</taxon>
        <taxon>Dinosauria</taxon>
        <taxon>Saurischia</taxon>
        <taxon>Theropoda</taxon>
        <taxon>Coelurosauria</taxon>
        <taxon>Aves</taxon>
        <taxon>Neognathae</taxon>
        <taxon>Neoaves</taxon>
        <taxon>Telluraves</taxon>
        <taxon>Australaves</taxon>
        <taxon>Passeriformes</taxon>
        <taxon>Thamnophilidae</taxon>
        <taxon>Willisornis</taxon>
    </lineage>
</organism>
<gene>
    <name evidence="2" type="ORF">WISP_11987</name>
</gene>
<proteinExistence type="predicted"/>
<keyword evidence="3" id="KW-1185">Reference proteome</keyword>
<evidence type="ECO:0000313" key="3">
    <source>
        <dbReference type="Proteomes" id="UP001145742"/>
    </source>
</evidence>
<protein>
    <submittedName>
        <fullName evidence="2">Uncharacterized protein</fullName>
    </submittedName>
</protein>
<comment type="caution">
    <text evidence="2">The sequence shown here is derived from an EMBL/GenBank/DDBJ whole genome shotgun (WGS) entry which is preliminary data.</text>
</comment>
<reference evidence="2" key="1">
    <citation type="submission" date="2019-10" db="EMBL/GenBank/DDBJ databases">
        <authorList>
            <person name="Soares A.E.R."/>
            <person name="Aleixo A."/>
            <person name="Schneider P."/>
            <person name="Miyaki C.Y."/>
            <person name="Schneider M.P."/>
            <person name="Mello C."/>
            <person name="Vasconcelos A.T.R."/>
        </authorList>
    </citation>
    <scope>NUCLEOTIDE SEQUENCE</scope>
    <source>
        <tissue evidence="2">Muscle</tissue>
    </source>
</reference>
<name>A0ABQ9DXC3_9PASS</name>
<dbReference type="Pfam" id="PF03708">
    <property type="entry name" value="Avian_gp85"/>
    <property type="match status" value="1"/>
</dbReference>